<dbReference type="InterPro" id="IPR020846">
    <property type="entry name" value="MFS_dom"/>
</dbReference>
<name>B4VST6_9CYAN</name>
<feature type="transmembrane region" description="Helical" evidence="5">
    <location>
        <begin position="57"/>
        <end position="81"/>
    </location>
</feature>
<proteinExistence type="predicted"/>
<keyword evidence="8" id="KW-1185">Reference proteome</keyword>
<keyword evidence="3 5" id="KW-1133">Transmembrane helix</keyword>
<dbReference type="AlphaFoldDB" id="B4VST6"/>
<dbReference type="STRING" id="118168.MC7420_705"/>
<feature type="transmembrane region" description="Helical" evidence="5">
    <location>
        <begin position="227"/>
        <end position="249"/>
    </location>
</feature>
<feature type="transmembrane region" description="Helical" evidence="5">
    <location>
        <begin position="163"/>
        <end position="184"/>
    </location>
</feature>
<feature type="transmembrane region" description="Helical" evidence="5">
    <location>
        <begin position="261"/>
        <end position="280"/>
    </location>
</feature>
<comment type="subcellular location">
    <subcellularLocation>
        <location evidence="1">Cell membrane</location>
        <topology evidence="1">Multi-pass membrane protein</topology>
    </subcellularLocation>
</comment>
<dbReference type="InterPro" id="IPR036259">
    <property type="entry name" value="MFS_trans_sf"/>
</dbReference>
<feature type="domain" description="Major facilitator superfamily (MFS) profile" evidence="6">
    <location>
        <begin position="1"/>
        <end position="406"/>
    </location>
</feature>
<feature type="transmembrane region" description="Helical" evidence="5">
    <location>
        <begin position="351"/>
        <end position="371"/>
    </location>
</feature>
<dbReference type="eggNOG" id="COG2271">
    <property type="taxonomic scope" value="Bacteria"/>
</dbReference>
<dbReference type="InterPro" id="IPR011701">
    <property type="entry name" value="MFS"/>
</dbReference>
<dbReference type="InterPro" id="IPR050327">
    <property type="entry name" value="Proton-linked_MCT"/>
</dbReference>
<gene>
    <name evidence="7" type="ORF">MC7420_705</name>
</gene>
<feature type="transmembrane region" description="Helical" evidence="5">
    <location>
        <begin position="131"/>
        <end position="151"/>
    </location>
</feature>
<dbReference type="Proteomes" id="UP000003835">
    <property type="component" value="Unassembled WGS sequence"/>
</dbReference>
<dbReference type="Pfam" id="PF07690">
    <property type="entry name" value="MFS_1"/>
    <property type="match status" value="1"/>
</dbReference>
<dbReference type="Gene3D" id="1.20.1250.20">
    <property type="entry name" value="MFS general substrate transporter like domains"/>
    <property type="match status" value="2"/>
</dbReference>
<dbReference type="SUPFAM" id="SSF103473">
    <property type="entry name" value="MFS general substrate transporter"/>
    <property type="match status" value="1"/>
</dbReference>
<sequence>MSIPGQTVGVSVFTDHLLQATGVSRLELSNAYLVGTLTSGLLLPMGGVLLDRFGARVIVVGSSLWLGGTLCYLSLCDRIAIVVNSILPLDHSVIALVILGLGFTSLRFSGQGMLTMTSRTTLGKWFDRRRGFVSGTTGVFVSFSFSIAPLILSTWINSFGWRYTWVTMAAIVGIGMGFVGWLFYRDNPEECGLIMDGDATTPATTGDTFGENKIRDFTRSQALRTRIFWAVTLTLSSHALVVTGITFHIVDIGAEAGLSQIQAVSLFLPMAILSTIVGYSMGLSADRVSLKYLFLFMIVFQAIGFTCAANLGIGWLRGLTIVGLGASGGCFSTLSTVALPRFFGRMHLGAIAGVQMMSMVCASAIGPSFLAVFKDQLGSYQPGLYTCAILPVITLILTLFSHNPQQ</sequence>
<organism evidence="7 8">
    <name type="scientific">Coleofasciculus chthonoplastes PCC 7420</name>
    <dbReference type="NCBI Taxonomy" id="118168"/>
    <lineage>
        <taxon>Bacteria</taxon>
        <taxon>Bacillati</taxon>
        <taxon>Cyanobacteriota</taxon>
        <taxon>Cyanophyceae</taxon>
        <taxon>Coleofasciculales</taxon>
        <taxon>Coleofasciculaceae</taxon>
        <taxon>Coleofasciculus</taxon>
    </lineage>
</organism>
<feature type="transmembrane region" description="Helical" evidence="5">
    <location>
        <begin position="383"/>
        <end position="400"/>
    </location>
</feature>
<keyword evidence="2 5" id="KW-0812">Transmembrane</keyword>
<evidence type="ECO:0000256" key="1">
    <source>
        <dbReference type="ARBA" id="ARBA00004651"/>
    </source>
</evidence>
<evidence type="ECO:0000313" key="8">
    <source>
        <dbReference type="Proteomes" id="UP000003835"/>
    </source>
</evidence>
<evidence type="ECO:0000256" key="2">
    <source>
        <dbReference type="ARBA" id="ARBA00022692"/>
    </source>
</evidence>
<evidence type="ECO:0000313" key="7">
    <source>
        <dbReference type="EMBL" id="EDX74831.1"/>
    </source>
</evidence>
<keyword evidence="4 5" id="KW-0472">Membrane</keyword>
<protein>
    <submittedName>
        <fullName evidence="7">Transporter, major facilitator family</fullName>
    </submittedName>
</protein>
<dbReference type="GO" id="GO:0005886">
    <property type="term" value="C:plasma membrane"/>
    <property type="evidence" value="ECO:0007669"/>
    <property type="project" value="UniProtKB-SubCell"/>
</dbReference>
<accession>B4VST6</accession>
<dbReference type="PANTHER" id="PTHR11360">
    <property type="entry name" value="MONOCARBOXYLATE TRANSPORTER"/>
    <property type="match status" value="1"/>
</dbReference>
<evidence type="ECO:0000256" key="3">
    <source>
        <dbReference type="ARBA" id="ARBA00022989"/>
    </source>
</evidence>
<feature type="transmembrane region" description="Helical" evidence="5">
    <location>
        <begin position="319"/>
        <end position="339"/>
    </location>
</feature>
<dbReference type="GO" id="GO:0022857">
    <property type="term" value="F:transmembrane transporter activity"/>
    <property type="evidence" value="ECO:0007669"/>
    <property type="project" value="InterPro"/>
</dbReference>
<dbReference type="EMBL" id="DS989851">
    <property type="protein sequence ID" value="EDX74831.1"/>
    <property type="molecule type" value="Genomic_DNA"/>
</dbReference>
<evidence type="ECO:0000259" key="6">
    <source>
        <dbReference type="PROSITE" id="PS50850"/>
    </source>
</evidence>
<reference evidence="7 8" key="1">
    <citation type="submission" date="2008-07" db="EMBL/GenBank/DDBJ databases">
        <authorList>
            <person name="Tandeau de Marsac N."/>
            <person name="Ferriera S."/>
            <person name="Johnson J."/>
            <person name="Kravitz S."/>
            <person name="Beeson K."/>
            <person name="Sutton G."/>
            <person name="Rogers Y.-H."/>
            <person name="Friedman R."/>
            <person name="Frazier M."/>
            <person name="Venter J.C."/>
        </authorList>
    </citation>
    <scope>NUCLEOTIDE SEQUENCE [LARGE SCALE GENOMIC DNA]</scope>
    <source>
        <strain evidence="7 8">PCC 7420</strain>
    </source>
</reference>
<dbReference type="PANTHER" id="PTHR11360:SF308">
    <property type="entry name" value="BLL3089 PROTEIN"/>
    <property type="match status" value="1"/>
</dbReference>
<evidence type="ECO:0000256" key="5">
    <source>
        <dbReference type="SAM" id="Phobius"/>
    </source>
</evidence>
<dbReference type="HOGENOM" id="CLU_001265_59_9_3"/>
<dbReference type="PROSITE" id="PS50850">
    <property type="entry name" value="MFS"/>
    <property type="match status" value="1"/>
</dbReference>
<feature type="transmembrane region" description="Helical" evidence="5">
    <location>
        <begin position="93"/>
        <end position="110"/>
    </location>
</feature>
<feature type="transmembrane region" description="Helical" evidence="5">
    <location>
        <begin position="292"/>
        <end position="313"/>
    </location>
</feature>
<feature type="transmembrane region" description="Helical" evidence="5">
    <location>
        <begin position="31"/>
        <end position="50"/>
    </location>
</feature>
<evidence type="ECO:0000256" key="4">
    <source>
        <dbReference type="ARBA" id="ARBA00023136"/>
    </source>
</evidence>